<dbReference type="AlphaFoldDB" id="A0A7S9L2H9"/>
<dbReference type="GO" id="GO:0008168">
    <property type="term" value="F:methyltransferase activity"/>
    <property type="evidence" value="ECO:0007669"/>
    <property type="project" value="UniProtKB-KW"/>
</dbReference>
<gene>
    <name evidence="2" type="ORF">IZT61_08405</name>
</gene>
<dbReference type="Pfam" id="PF13847">
    <property type="entry name" value="Methyltransf_31"/>
    <property type="match status" value="1"/>
</dbReference>
<keyword evidence="2" id="KW-0489">Methyltransferase</keyword>
<evidence type="ECO:0000259" key="1">
    <source>
        <dbReference type="Pfam" id="PF13847"/>
    </source>
</evidence>
<dbReference type="KEGG" id="pex:IZT61_08405"/>
<dbReference type="Gene3D" id="3.40.50.150">
    <property type="entry name" value="Vaccinia Virus protein VP39"/>
    <property type="match status" value="1"/>
</dbReference>
<dbReference type="Proteomes" id="UP000594759">
    <property type="component" value="Chromosome"/>
</dbReference>
<accession>A0A7S9L2H9</accession>
<proteinExistence type="predicted"/>
<protein>
    <submittedName>
        <fullName evidence="2">Class I SAM-dependent methyltransferase</fullName>
    </submittedName>
</protein>
<dbReference type="PANTHER" id="PTHR43861">
    <property type="entry name" value="TRANS-ACONITATE 2-METHYLTRANSFERASE-RELATED"/>
    <property type="match status" value="1"/>
</dbReference>
<dbReference type="RefSeq" id="WP_196100713.1">
    <property type="nucleotide sequence ID" value="NZ_CP064939.1"/>
</dbReference>
<dbReference type="InterPro" id="IPR029063">
    <property type="entry name" value="SAM-dependent_MTases_sf"/>
</dbReference>
<dbReference type="InterPro" id="IPR025714">
    <property type="entry name" value="Methyltranfer_dom"/>
</dbReference>
<organism evidence="2 3">
    <name type="scientific">Pedobacter endophyticus</name>
    <dbReference type="NCBI Taxonomy" id="2789740"/>
    <lineage>
        <taxon>Bacteria</taxon>
        <taxon>Pseudomonadati</taxon>
        <taxon>Bacteroidota</taxon>
        <taxon>Sphingobacteriia</taxon>
        <taxon>Sphingobacteriales</taxon>
        <taxon>Sphingobacteriaceae</taxon>
        <taxon>Pedobacter</taxon>
    </lineage>
</organism>
<keyword evidence="2" id="KW-0808">Transferase</keyword>
<reference evidence="2 3" key="1">
    <citation type="submission" date="2020-11" db="EMBL/GenBank/DDBJ databases">
        <title>Pedobacter endophytica, an endophytic bacteria isolated form Carex pumila.</title>
        <authorList>
            <person name="Peng Y."/>
            <person name="Jiang L."/>
            <person name="Lee J."/>
        </authorList>
    </citation>
    <scope>NUCLEOTIDE SEQUENCE [LARGE SCALE GENOMIC DNA]</scope>
    <source>
        <strain evidence="2 3">JBR3-12</strain>
    </source>
</reference>
<dbReference type="CDD" id="cd02440">
    <property type="entry name" value="AdoMet_MTases"/>
    <property type="match status" value="1"/>
</dbReference>
<dbReference type="SUPFAM" id="SSF53335">
    <property type="entry name" value="S-adenosyl-L-methionine-dependent methyltransferases"/>
    <property type="match status" value="1"/>
</dbReference>
<dbReference type="GO" id="GO:0032259">
    <property type="term" value="P:methylation"/>
    <property type="evidence" value="ECO:0007669"/>
    <property type="project" value="UniProtKB-KW"/>
</dbReference>
<evidence type="ECO:0000313" key="3">
    <source>
        <dbReference type="Proteomes" id="UP000594759"/>
    </source>
</evidence>
<sequence length="228" mass="26610">MMYLQAFTNKLRSKLYSSLLYRFGFGNRISRSIWEDQFSGKHWDYLFSKPESQHYHAIVSLYEQFGKKGKILDVGCGQGVLYQYLNEKFGKDLDYLGIDISEAAIKKATALFPTGNFKQLDFDKQELFEKFDIIIFNETLYYFTKPLDTIESCSAYNLNANGSIIISMCDLPGHKVIWKGLKERYTFLSFQEVQNEQLQKWYVALLDVLKVAACWLMAFEPVESLMYI</sequence>
<keyword evidence="3" id="KW-1185">Reference proteome</keyword>
<dbReference type="EMBL" id="CP064939">
    <property type="protein sequence ID" value="QPH41262.1"/>
    <property type="molecule type" value="Genomic_DNA"/>
</dbReference>
<dbReference type="PANTHER" id="PTHR43861:SF1">
    <property type="entry name" value="TRANS-ACONITATE 2-METHYLTRANSFERASE"/>
    <property type="match status" value="1"/>
</dbReference>
<evidence type="ECO:0000313" key="2">
    <source>
        <dbReference type="EMBL" id="QPH41262.1"/>
    </source>
</evidence>
<name>A0A7S9L2H9_9SPHI</name>
<feature type="domain" description="Methyltransferase" evidence="1">
    <location>
        <begin position="67"/>
        <end position="172"/>
    </location>
</feature>